<dbReference type="RefSeq" id="WP_160554290.1">
    <property type="nucleotide sequence ID" value="NZ_CP047650.1"/>
</dbReference>
<dbReference type="Gene3D" id="2.60.60.30">
    <property type="entry name" value="sav2460 like domains"/>
    <property type="match status" value="1"/>
</dbReference>
<gene>
    <name evidence="2" type="ORF">GT347_22385</name>
</gene>
<dbReference type="KEGG" id="xyk:GT347_22385"/>
<protein>
    <recommendedName>
        <fullName evidence="1">TerD domain-containing protein</fullName>
    </recommendedName>
</protein>
<feature type="domain" description="TerD" evidence="1">
    <location>
        <begin position="85"/>
        <end position="207"/>
    </location>
</feature>
<evidence type="ECO:0000259" key="1">
    <source>
        <dbReference type="Pfam" id="PF02342"/>
    </source>
</evidence>
<evidence type="ECO:0000313" key="3">
    <source>
        <dbReference type="Proteomes" id="UP000464787"/>
    </source>
</evidence>
<organism evidence="2 3">
    <name type="scientific">Xylophilus rhododendri</name>
    <dbReference type="NCBI Taxonomy" id="2697032"/>
    <lineage>
        <taxon>Bacteria</taxon>
        <taxon>Pseudomonadati</taxon>
        <taxon>Pseudomonadota</taxon>
        <taxon>Betaproteobacteria</taxon>
        <taxon>Burkholderiales</taxon>
        <taxon>Xylophilus</taxon>
    </lineage>
</organism>
<evidence type="ECO:0000313" key="2">
    <source>
        <dbReference type="EMBL" id="QHJ00480.1"/>
    </source>
</evidence>
<dbReference type="Pfam" id="PF02342">
    <property type="entry name" value="TerD"/>
    <property type="match status" value="1"/>
</dbReference>
<accession>A0A857JBM6</accession>
<dbReference type="InterPro" id="IPR003325">
    <property type="entry name" value="TerD"/>
</dbReference>
<proteinExistence type="predicted"/>
<name>A0A857JBM6_9BURK</name>
<dbReference type="AlphaFoldDB" id="A0A857JBM6"/>
<keyword evidence="3" id="KW-1185">Reference proteome</keyword>
<dbReference type="EMBL" id="CP047650">
    <property type="protein sequence ID" value="QHJ00480.1"/>
    <property type="molecule type" value="Genomic_DNA"/>
</dbReference>
<sequence>MTKLTLNLAKPGDAKPAALSLNLTKAERFTVKLLWDGDADVDLHALLCLGTASTPPALTQADQILSCYNLAPNGVLPKQADGRFALPGGALVHSADARDGRADGVDEYIEIDPAKIPLAPGQTAEVPLIAMLHPGDGSKRFRQVQNARVEIVNSSGQQLLLADLSAQFANAVGVQMGTIMLQSGLPATFSPVGVGFEQDFNQVLASFQ</sequence>
<reference evidence="2 3" key="1">
    <citation type="submission" date="2020-01" db="EMBL/GenBank/DDBJ databases">
        <title>Genome sequencing of strain KACC 21265.</title>
        <authorList>
            <person name="Heo J."/>
            <person name="Kim S.-J."/>
            <person name="Kim J.-S."/>
            <person name="Hong S.-B."/>
            <person name="Kwon S.-W."/>
        </authorList>
    </citation>
    <scope>NUCLEOTIDE SEQUENCE [LARGE SCALE GENOMIC DNA]</scope>
    <source>
        <strain evidence="2 3">KACC 21265</strain>
    </source>
</reference>
<dbReference type="Proteomes" id="UP000464787">
    <property type="component" value="Chromosome"/>
</dbReference>